<name>A0A098MB70_9BACL</name>
<evidence type="ECO:0000313" key="5">
    <source>
        <dbReference type="Proteomes" id="UP000029734"/>
    </source>
</evidence>
<keyword evidence="5" id="KW-1185">Reference proteome</keyword>
<comment type="caution">
    <text evidence="4">The sequence shown here is derived from an EMBL/GenBank/DDBJ whole genome shotgun (WGS) entry which is preliminary data.</text>
</comment>
<dbReference type="Proteomes" id="UP000029734">
    <property type="component" value="Unassembled WGS sequence"/>
</dbReference>
<feature type="chain" id="PRO_5039361478" description="ABC transporter substrate-binding protein" evidence="3">
    <location>
        <begin position="22"/>
        <end position="427"/>
    </location>
</feature>
<dbReference type="OrthoDB" id="9798191at2"/>
<evidence type="ECO:0000256" key="2">
    <source>
        <dbReference type="ARBA" id="ARBA00022448"/>
    </source>
</evidence>
<dbReference type="STRING" id="268407.PWYN_05000"/>
<reference evidence="4 5" key="1">
    <citation type="submission" date="2014-08" db="EMBL/GenBank/DDBJ databases">
        <authorList>
            <person name="den Bakker H.C."/>
        </authorList>
    </citation>
    <scope>NUCLEOTIDE SEQUENCE [LARGE SCALE GENOMIC DNA]</scope>
    <source>
        <strain evidence="4 5">DSM 18334</strain>
    </source>
</reference>
<sequence>MKNRKWLNGAFALTLSLSLLAGCGSNSSSNTGAESSSQPSGADKKVTLRWMAFNPENKQLLDKFNKENPNITIQYEQVESANFNTTALSRLAAKADLDIVTLRANQNEFGVAAKTNALMDIGGSAFLDNLNSVSIENGQYNGKQLGYTFGQYAIGAFYNKDLFKANGITTLPTNYEEFLAVCEKLKAGGVAPLVASLKDGWTLLYYFNPQGSMLEANKPGTFDKLSKGEAKWADAGYSELFSIPLELAKKGYLLEGTGGAGYDQGVQAFQSKQAAMWLMGSWALDKFPNDFKDFEVGVFPIPFNKKGEELKVPIVSDNVLSGIEWTKHPNEVKKFLEFMAQPENAKIVSMEQKIFSTVKDGTVDFHPMAPLWNPLFKLGVPDMVTKLTPGVYNELSSQLQMLLLGEGQPSDSAQALQKAQDTDNKTK</sequence>
<dbReference type="eggNOG" id="COG1653">
    <property type="taxonomic scope" value="Bacteria"/>
</dbReference>
<gene>
    <name evidence="4" type="ORF">PWYN_05000</name>
</gene>
<dbReference type="RefSeq" id="WP_036649055.1">
    <property type="nucleotide sequence ID" value="NZ_JQCR01000002.1"/>
</dbReference>
<protein>
    <recommendedName>
        <fullName evidence="6">ABC transporter substrate-binding protein</fullName>
    </recommendedName>
</protein>
<evidence type="ECO:0000256" key="3">
    <source>
        <dbReference type="SAM" id="SignalP"/>
    </source>
</evidence>
<feature type="signal peptide" evidence="3">
    <location>
        <begin position="1"/>
        <end position="21"/>
    </location>
</feature>
<dbReference type="Gene3D" id="3.40.190.10">
    <property type="entry name" value="Periplasmic binding protein-like II"/>
    <property type="match status" value="2"/>
</dbReference>
<comment type="similarity">
    <text evidence="1">Belongs to the bacterial solute-binding protein 1 family.</text>
</comment>
<dbReference type="SUPFAM" id="SSF53850">
    <property type="entry name" value="Periplasmic binding protein-like II"/>
    <property type="match status" value="1"/>
</dbReference>
<dbReference type="PROSITE" id="PS51257">
    <property type="entry name" value="PROKAR_LIPOPROTEIN"/>
    <property type="match status" value="1"/>
</dbReference>
<dbReference type="AlphaFoldDB" id="A0A098MB70"/>
<keyword evidence="2" id="KW-0813">Transport</keyword>
<dbReference type="PANTHER" id="PTHR43649:SF29">
    <property type="entry name" value="OSMOPROTECTIVE COMPOUNDS-BINDING PROTEIN GGTB"/>
    <property type="match status" value="1"/>
</dbReference>
<dbReference type="Pfam" id="PF01547">
    <property type="entry name" value="SBP_bac_1"/>
    <property type="match status" value="1"/>
</dbReference>
<organism evidence="4 5">
    <name type="scientific">Paenibacillus wynnii</name>
    <dbReference type="NCBI Taxonomy" id="268407"/>
    <lineage>
        <taxon>Bacteria</taxon>
        <taxon>Bacillati</taxon>
        <taxon>Bacillota</taxon>
        <taxon>Bacilli</taxon>
        <taxon>Bacillales</taxon>
        <taxon>Paenibacillaceae</taxon>
        <taxon>Paenibacillus</taxon>
    </lineage>
</organism>
<accession>A0A098MB70</accession>
<evidence type="ECO:0000256" key="1">
    <source>
        <dbReference type="ARBA" id="ARBA00008520"/>
    </source>
</evidence>
<evidence type="ECO:0000313" key="4">
    <source>
        <dbReference type="EMBL" id="KGE18797.1"/>
    </source>
</evidence>
<dbReference type="InterPro" id="IPR006059">
    <property type="entry name" value="SBP"/>
</dbReference>
<evidence type="ECO:0008006" key="6">
    <source>
        <dbReference type="Google" id="ProtNLM"/>
    </source>
</evidence>
<proteinExistence type="inferred from homology"/>
<keyword evidence="3" id="KW-0732">Signal</keyword>
<reference evidence="4 5" key="2">
    <citation type="submission" date="2014-10" db="EMBL/GenBank/DDBJ databases">
        <title>Comparative genomics of the Paenibacillus odorifer group.</title>
        <authorList>
            <person name="Tsai Y.-C."/>
            <person name="Martin N."/>
            <person name="Korlach J."/>
            <person name="Wiedmann M."/>
        </authorList>
    </citation>
    <scope>NUCLEOTIDE SEQUENCE [LARGE SCALE GENOMIC DNA]</scope>
    <source>
        <strain evidence="4 5">DSM 18334</strain>
    </source>
</reference>
<dbReference type="EMBL" id="JQCR01000002">
    <property type="protein sequence ID" value="KGE18797.1"/>
    <property type="molecule type" value="Genomic_DNA"/>
</dbReference>
<dbReference type="InterPro" id="IPR050490">
    <property type="entry name" value="Bact_solute-bd_prot1"/>
</dbReference>
<dbReference type="PANTHER" id="PTHR43649">
    <property type="entry name" value="ARABINOSE-BINDING PROTEIN-RELATED"/>
    <property type="match status" value="1"/>
</dbReference>